<evidence type="ECO:0000313" key="4">
    <source>
        <dbReference type="Proteomes" id="UP000199569"/>
    </source>
</evidence>
<dbReference type="InterPro" id="IPR038729">
    <property type="entry name" value="Rad50/SbcC_AAA"/>
</dbReference>
<dbReference type="Pfam" id="PF13476">
    <property type="entry name" value="AAA_23"/>
    <property type="match status" value="1"/>
</dbReference>
<reference evidence="3 4" key="1">
    <citation type="submission" date="2016-10" db="EMBL/GenBank/DDBJ databases">
        <authorList>
            <person name="de Groot N.N."/>
        </authorList>
    </citation>
    <scope>NUCLEOTIDE SEQUENCE [LARGE SCALE GENOMIC DNA]</scope>
    <source>
        <strain evidence="3 4">CGMCC 1.7666</strain>
    </source>
</reference>
<dbReference type="EMBL" id="FMVJ01000004">
    <property type="protein sequence ID" value="SCY47186.1"/>
    <property type="molecule type" value="Genomic_DNA"/>
</dbReference>
<feature type="domain" description="Rad50/SbcC-type AAA" evidence="1">
    <location>
        <begin position="115"/>
        <end position="165"/>
    </location>
</feature>
<gene>
    <name evidence="3" type="ORF">SAMN02927923_01402</name>
</gene>
<keyword evidence="4" id="KW-1185">Reference proteome</keyword>
<keyword evidence="3" id="KW-0255">Endonuclease</keyword>
<proteinExistence type="predicted"/>
<evidence type="ECO:0000313" key="3">
    <source>
        <dbReference type="EMBL" id="SCY47186.1"/>
    </source>
</evidence>
<dbReference type="CDD" id="cd01026">
    <property type="entry name" value="TOPRIM_OLD"/>
    <property type="match status" value="1"/>
</dbReference>
<organism evidence="3 4">
    <name type="scientific">Microvirga guangxiensis</name>
    <dbReference type="NCBI Taxonomy" id="549386"/>
    <lineage>
        <taxon>Bacteria</taxon>
        <taxon>Pseudomonadati</taxon>
        <taxon>Pseudomonadota</taxon>
        <taxon>Alphaproteobacteria</taxon>
        <taxon>Hyphomicrobiales</taxon>
        <taxon>Methylobacteriaceae</taxon>
        <taxon>Microvirga</taxon>
    </lineage>
</organism>
<keyword evidence="3" id="KW-0378">Hydrolase</keyword>
<dbReference type="InterPro" id="IPR027417">
    <property type="entry name" value="P-loop_NTPase"/>
</dbReference>
<dbReference type="Gene3D" id="3.40.50.300">
    <property type="entry name" value="P-loop containing nucleotide triphosphate hydrolases"/>
    <property type="match status" value="2"/>
</dbReference>
<evidence type="ECO:0000259" key="1">
    <source>
        <dbReference type="Pfam" id="PF13476"/>
    </source>
</evidence>
<evidence type="ECO:0000259" key="2">
    <source>
        <dbReference type="Pfam" id="PF20469"/>
    </source>
</evidence>
<name>A0A1G5G6E2_9HYPH</name>
<dbReference type="InterPro" id="IPR051396">
    <property type="entry name" value="Bact_Antivir_Def_Nuclease"/>
</dbReference>
<dbReference type="InterPro" id="IPR034139">
    <property type="entry name" value="TOPRIM_OLD"/>
</dbReference>
<dbReference type="GO" id="GO:0006302">
    <property type="term" value="P:double-strand break repair"/>
    <property type="evidence" value="ECO:0007669"/>
    <property type="project" value="InterPro"/>
</dbReference>
<accession>A0A1G5G6E2</accession>
<keyword evidence="3" id="KW-0540">Nuclease</keyword>
<protein>
    <submittedName>
        <fullName evidence="3">Predicted ATP-dependent endonuclease of the OLD family, contains P-loop ATPase and TOPRIM domains</fullName>
    </submittedName>
</protein>
<dbReference type="PANTHER" id="PTHR43581">
    <property type="entry name" value="ATP/GTP PHOSPHATASE"/>
    <property type="match status" value="1"/>
</dbReference>
<feature type="domain" description="OLD protein-like TOPRIM" evidence="2">
    <location>
        <begin position="484"/>
        <end position="548"/>
    </location>
</feature>
<sequence>MRRSSDAAVPSGGLSLTGLKPRQNKAFWNCQLEAFVPLHWTTVEPCKQHRYGQNHPPLIFMCGSNRVVPYAPKHAPTLAWLYLWMASAALPHRVISLLNRATGKERGRLLYISRVIVNNYRCLKTADVELNPGLNIIVGNNECGKSTLLEAIDLALTCQLNGRPIQTELHPHLFNSEAVADYINALIAKSPIAPPAILIELYFEDHSALAKLKGINNTVKADLPGVSLAIEFNPEYGDELANYVANPLLIRTLPIEYYKVSWRSFAENPIATARSIPIKPSFIDASTIRNNAAASRYVVDLMKDSLSKDQKVDLALSYRMMKDAFLDNDKVRGVNEALARKKGDITEKSLSVSLDTTSRASWEVGVIPHLDDVPLMLVGKGEQNSIKIKLALESSADSHLILIEEAENHLSFSNLNTLINHIAERRGTRQLVITTHSSFVLNKLGVDSVILFHRGRAITLKELKKDTQDYFMRLPGHDTLRLILSERAILVEGPSDELIVQAAYRKLHGKMPLEAGVDVISVNSLAFKRFLEIAVLLDLTVAVVTDNDADIAAVARKYQDYMSKSNIRIHYDADEKCRTLEPQLLKVNGRPAIERVLGRTFASDTDLLDHMQSNKADTALKFFTTQEAWTVPGYILDAVG</sequence>
<dbReference type="PANTHER" id="PTHR43581:SF4">
    <property type="entry name" value="ATP_GTP PHOSPHATASE"/>
    <property type="match status" value="1"/>
</dbReference>
<dbReference type="Proteomes" id="UP000199569">
    <property type="component" value="Unassembled WGS sequence"/>
</dbReference>
<dbReference type="GO" id="GO:0004519">
    <property type="term" value="F:endonuclease activity"/>
    <property type="evidence" value="ECO:0007669"/>
    <property type="project" value="UniProtKB-KW"/>
</dbReference>
<dbReference type="SUPFAM" id="SSF52540">
    <property type="entry name" value="P-loop containing nucleoside triphosphate hydrolases"/>
    <property type="match status" value="1"/>
</dbReference>
<dbReference type="STRING" id="549386.SAMN02927923_01402"/>
<dbReference type="GO" id="GO:0016887">
    <property type="term" value="F:ATP hydrolysis activity"/>
    <property type="evidence" value="ECO:0007669"/>
    <property type="project" value="InterPro"/>
</dbReference>
<dbReference type="Pfam" id="PF20469">
    <property type="entry name" value="OLD-like_TOPRIM"/>
    <property type="match status" value="1"/>
</dbReference>
<dbReference type="AlphaFoldDB" id="A0A1G5G6E2"/>